<proteinExistence type="inferred from homology"/>
<evidence type="ECO:0000256" key="4">
    <source>
        <dbReference type="ARBA" id="ARBA00004456"/>
    </source>
</evidence>
<dbReference type="PANTHER" id="PTHR34837">
    <property type="entry name" value="OS05G0595500 PROTEIN"/>
    <property type="match status" value="1"/>
</dbReference>
<dbReference type="GO" id="GO:0004550">
    <property type="term" value="F:nucleoside diphosphate kinase activity"/>
    <property type="evidence" value="ECO:0000318"/>
    <property type="project" value="GO_Central"/>
</dbReference>
<dbReference type="HAMAP" id="MF_00451">
    <property type="entry name" value="NDP_kinase"/>
    <property type="match status" value="1"/>
</dbReference>
<comment type="cofactor">
    <cofactor evidence="3">
        <name>Mg(2+)</name>
        <dbReference type="ChEBI" id="CHEBI:18420"/>
    </cofactor>
</comment>
<keyword evidence="7 17" id="KW-0808">Transferase</keyword>
<dbReference type="PROSITE" id="PS50003">
    <property type="entry name" value="PH_DOMAIN"/>
    <property type="match status" value="1"/>
</dbReference>
<dbReference type="InParanoid" id="A0A1U8Q7H1"/>
<keyword evidence="10 17" id="KW-0418">Kinase</keyword>
<feature type="active site" description="Pros-phosphohistidine intermediate" evidence="15">
    <location>
        <position position="429"/>
    </location>
</feature>
<feature type="domain" description="PH" evidence="20">
    <location>
        <begin position="115"/>
        <end position="229"/>
    </location>
</feature>
<evidence type="ECO:0000256" key="14">
    <source>
        <dbReference type="ARBA" id="ARBA00058621"/>
    </source>
</evidence>
<dbReference type="Proteomes" id="UP000189703">
    <property type="component" value="Unplaced"/>
</dbReference>
<comment type="function">
    <text evidence="14">Major role in the synthesis of nucleoside triphosphates other than ATP. The ATP gamma phosphate is transferred to the NDP beta phosphate via a ping-pong mechanism, using a phosphorylated active-site intermediate. Shows the highest specificity towards GDP.</text>
</comment>
<dbReference type="AlphaFoldDB" id="A0A1U8Q7H1"/>
<evidence type="ECO:0000256" key="12">
    <source>
        <dbReference type="ARBA" id="ARBA00022842"/>
    </source>
</evidence>
<dbReference type="PRINTS" id="PR01243">
    <property type="entry name" value="NUCDPKINASE"/>
</dbReference>
<feature type="binding site" evidence="15">
    <location>
        <position position="416"/>
    </location>
    <ligand>
        <name>ATP</name>
        <dbReference type="ChEBI" id="CHEBI:30616"/>
    </ligand>
</feature>
<dbReference type="FunCoup" id="A0A1U8Q7H1">
    <property type="interactions" value="370"/>
</dbReference>
<organism evidence="21 22">
    <name type="scientific">Nelumbo nucifera</name>
    <name type="common">Sacred lotus</name>
    <dbReference type="NCBI Taxonomy" id="4432"/>
    <lineage>
        <taxon>Eukaryota</taxon>
        <taxon>Viridiplantae</taxon>
        <taxon>Streptophyta</taxon>
        <taxon>Embryophyta</taxon>
        <taxon>Tracheophyta</taxon>
        <taxon>Spermatophyta</taxon>
        <taxon>Magnoliopsida</taxon>
        <taxon>Proteales</taxon>
        <taxon>Nelumbonaceae</taxon>
        <taxon>Nelumbo</taxon>
    </lineage>
</organism>
<evidence type="ECO:0000256" key="19">
    <source>
        <dbReference type="SAM" id="MobiDB-lite"/>
    </source>
</evidence>
<dbReference type="PROSITE" id="PS00469">
    <property type="entry name" value="NDPK"/>
    <property type="match status" value="1"/>
</dbReference>
<evidence type="ECO:0000256" key="8">
    <source>
        <dbReference type="ARBA" id="ARBA00022723"/>
    </source>
</evidence>
<dbReference type="OrthoDB" id="1676529at2759"/>
<dbReference type="GO" id="GO:0046872">
    <property type="term" value="F:metal ion binding"/>
    <property type="evidence" value="ECO:0007669"/>
    <property type="project" value="UniProtKB-KW"/>
</dbReference>
<dbReference type="FunFam" id="3.30.70.141:FF:000005">
    <property type="entry name" value="Nucleoside diphosphate kinase"/>
    <property type="match status" value="1"/>
</dbReference>
<dbReference type="SUPFAM" id="SSF54919">
    <property type="entry name" value="Nucleoside diphosphate kinase, NDK"/>
    <property type="match status" value="1"/>
</dbReference>
<evidence type="ECO:0000259" key="20">
    <source>
        <dbReference type="PROSITE" id="PS50003"/>
    </source>
</evidence>
<feature type="binding site" evidence="15">
    <location>
        <position position="323"/>
    </location>
    <ligand>
        <name>ATP</name>
        <dbReference type="ChEBI" id="CHEBI:30616"/>
    </ligand>
</feature>
<reference evidence="22" key="1">
    <citation type="submission" date="2025-08" db="UniProtKB">
        <authorList>
            <consortium name="RefSeq"/>
        </authorList>
    </citation>
    <scope>IDENTIFICATION</scope>
</reference>
<evidence type="ECO:0000256" key="2">
    <source>
        <dbReference type="ARBA" id="ARBA00000937"/>
    </source>
</evidence>
<keyword evidence="21" id="KW-1185">Reference proteome</keyword>
<keyword evidence="12" id="KW-0460">Magnesium</keyword>
<dbReference type="SUPFAM" id="SSF50729">
    <property type="entry name" value="PH domain-like"/>
    <property type="match status" value="1"/>
</dbReference>
<evidence type="ECO:0000256" key="13">
    <source>
        <dbReference type="ARBA" id="ARBA00023080"/>
    </source>
</evidence>
<evidence type="ECO:0000256" key="17">
    <source>
        <dbReference type="RuleBase" id="RU004013"/>
    </source>
</evidence>
<dbReference type="GO" id="GO:0006228">
    <property type="term" value="P:UTP biosynthetic process"/>
    <property type="evidence" value="ECO:0007669"/>
    <property type="project" value="InterPro"/>
</dbReference>
<dbReference type="PANTHER" id="PTHR34837:SF2">
    <property type="entry name" value="OS05G0595500 PROTEIN"/>
    <property type="match status" value="1"/>
</dbReference>
<feature type="coiled-coil region" evidence="18">
    <location>
        <begin position="78"/>
        <end position="115"/>
    </location>
</feature>
<feature type="binding site" evidence="15">
    <location>
        <position position="371"/>
    </location>
    <ligand>
        <name>ATP</name>
        <dbReference type="ChEBI" id="CHEBI:30616"/>
    </ligand>
</feature>
<dbReference type="OMA" id="IQMERTF"/>
<dbReference type="SMART" id="SM00233">
    <property type="entry name" value="PH"/>
    <property type="match status" value="1"/>
</dbReference>
<dbReference type="InterPro" id="IPR001849">
    <property type="entry name" value="PH_domain"/>
</dbReference>
<dbReference type="CDD" id="cd04413">
    <property type="entry name" value="NDPk_I"/>
    <property type="match status" value="1"/>
</dbReference>
<dbReference type="RefSeq" id="XP_019054547.1">
    <property type="nucleotide sequence ID" value="XM_019199002.1"/>
</dbReference>
<dbReference type="GO" id="GO:0006183">
    <property type="term" value="P:GTP biosynthetic process"/>
    <property type="evidence" value="ECO:0007669"/>
    <property type="project" value="InterPro"/>
</dbReference>
<feature type="binding site" evidence="15">
    <location>
        <position position="399"/>
    </location>
    <ligand>
        <name>ATP</name>
        <dbReference type="ChEBI" id="CHEBI:30616"/>
    </ligand>
</feature>
<feature type="binding site" evidence="15">
    <location>
        <position position="426"/>
    </location>
    <ligand>
        <name>ATP</name>
        <dbReference type="ChEBI" id="CHEBI:30616"/>
    </ligand>
</feature>
<keyword evidence="18" id="KW-0175">Coiled coil</keyword>
<feature type="binding site" evidence="15">
    <location>
        <position position="405"/>
    </location>
    <ligand>
        <name>ATP</name>
        <dbReference type="ChEBI" id="CHEBI:30616"/>
    </ligand>
</feature>
<keyword evidence="11 17" id="KW-0067">ATP-binding</keyword>
<dbReference type="SMART" id="SM00562">
    <property type="entry name" value="NDK"/>
    <property type="match status" value="1"/>
</dbReference>
<evidence type="ECO:0000313" key="21">
    <source>
        <dbReference type="Proteomes" id="UP000189703"/>
    </source>
</evidence>
<evidence type="ECO:0000256" key="18">
    <source>
        <dbReference type="SAM" id="Coils"/>
    </source>
</evidence>
<dbReference type="InterPro" id="IPR011993">
    <property type="entry name" value="PH-like_dom_sf"/>
</dbReference>
<dbReference type="Gene3D" id="2.30.29.30">
    <property type="entry name" value="Pleckstrin-homology domain (PH domain)/Phosphotyrosine-binding domain (PTB)"/>
    <property type="match status" value="1"/>
</dbReference>
<dbReference type="Gene3D" id="3.30.70.141">
    <property type="entry name" value="Nucleoside diphosphate kinase-like domain"/>
    <property type="match status" value="1"/>
</dbReference>
<dbReference type="Pfam" id="PF00334">
    <property type="entry name" value="NDK"/>
    <property type="match status" value="1"/>
</dbReference>
<evidence type="ECO:0000313" key="22">
    <source>
        <dbReference type="RefSeq" id="XP_019054547.1"/>
    </source>
</evidence>
<dbReference type="GO" id="GO:0005524">
    <property type="term" value="F:ATP binding"/>
    <property type="evidence" value="ECO:0007669"/>
    <property type="project" value="UniProtKB-KW"/>
</dbReference>
<dbReference type="InterPro" id="IPR001564">
    <property type="entry name" value="Nucleoside_diP_kinase"/>
</dbReference>
<dbReference type="eggNOG" id="KOG0888">
    <property type="taxonomic scope" value="Eukaryota"/>
</dbReference>
<dbReference type="EC" id="2.7.4.6" evidence="17"/>
<dbReference type="InterPro" id="IPR034907">
    <property type="entry name" value="NDK-like_dom"/>
</dbReference>
<evidence type="ECO:0000256" key="7">
    <source>
        <dbReference type="ARBA" id="ARBA00022679"/>
    </source>
</evidence>
<comment type="catalytic activity">
    <reaction evidence="2">
        <text>a ribonucleoside 5'-diphosphate + ATP = a ribonucleoside 5'-triphosphate + ADP</text>
        <dbReference type="Rhea" id="RHEA:18113"/>
        <dbReference type="ChEBI" id="CHEBI:30616"/>
        <dbReference type="ChEBI" id="CHEBI:57930"/>
        <dbReference type="ChEBI" id="CHEBI:61557"/>
        <dbReference type="ChEBI" id="CHEBI:456216"/>
        <dbReference type="EC" id="2.7.4.6"/>
    </reaction>
</comment>
<protein>
    <recommendedName>
        <fullName evidence="17">Nucleoside diphosphate kinase</fullName>
        <ecNumber evidence="17">2.7.4.6</ecNumber>
    </recommendedName>
</protein>
<dbReference type="GeneID" id="104604801"/>
<sequence length="465" mass="51597">MGDGPGKIQVFPDHFKASTPTEDPLEKNGSTASQPRTDNSLRSGHHFWNRRKLIHAASMLNLFSRPGLPWGSGTDDKVELTTVELESLRSEIADLEEKEAHLKAQLEHLDELLRSARLAGYLFIRTRWTALPGEPPIDDADVDDWLPRFVVLHGSCIFFYLMSTDLSPQDSTLLSDIVEVGPLPSFIREDEHTRYSFYILTRHGLRYECSSISEIQVGSWLAALRTDCKEEEEERSASRTVRTIISASKSSPLLAEGRAVAAATATSFRGKVPSSASFYGRAGSRSSSRGWISGALALPAAVCMLQEQEAHAAEMERTFIAIKPDGVQRGLIAEIISRFERKGFKLVAIKLIAPSKEFAQKHYHDLKDRPFFNGLCDFLSSGPVLAMVWEGEGVIKYGRKLIGATDPQKSEPGTIRGDLAVVVGRNIIHGSDGPETAKDEINLWFRPEELVSYTSHAEKWVYGVN</sequence>
<evidence type="ECO:0000256" key="1">
    <source>
        <dbReference type="ARBA" id="ARBA00000082"/>
    </source>
</evidence>
<dbReference type="InterPro" id="IPR023005">
    <property type="entry name" value="Nucleoside_diP_kinase_AS"/>
</dbReference>
<evidence type="ECO:0000256" key="15">
    <source>
        <dbReference type="PROSITE-ProRule" id="PRU00706"/>
    </source>
</evidence>
<evidence type="ECO:0000256" key="10">
    <source>
        <dbReference type="ARBA" id="ARBA00022777"/>
    </source>
</evidence>
<keyword evidence="13" id="KW-0546">Nucleotide metabolism</keyword>
<evidence type="ECO:0000256" key="16">
    <source>
        <dbReference type="RuleBase" id="RU004011"/>
    </source>
</evidence>
<comment type="similarity">
    <text evidence="5 15 16">Belongs to the NDK family.</text>
</comment>
<dbReference type="GO" id="GO:0006241">
    <property type="term" value="P:CTP biosynthetic process"/>
    <property type="evidence" value="ECO:0007669"/>
    <property type="project" value="InterPro"/>
</dbReference>
<keyword evidence="9 17" id="KW-0547">Nucleotide-binding</keyword>
<dbReference type="NCBIfam" id="NF001908">
    <property type="entry name" value="PRK00668.1"/>
    <property type="match status" value="1"/>
</dbReference>
<name>A0A1U8Q7H1_NELNU</name>
<evidence type="ECO:0000256" key="9">
    <source>
        <dbReference type="ARBA" id="ARBA00022741"/>
    </source>
</evidence>
<comment type="subunit">
    <text evidence="6">Homohexamer.</text>
</comment>
<evidence type="ECO:0000256" key="5">
    <source>
        <dbReference type="ARBA" id="ARBA00008142"/>
    </source>
</evidence>
<feature type="region of interest" description="Disordered" evidence="19">
    <location>
        <begin position="1"/>
        <end position="42"/>
    </location>
</feature>
<evidence type="ECO:0000256" key="11">
    <source>
        <dbReference type="ARBA" id="ARBA00022840"/>
    </source>
</evidence>
<dbReference type="InterPro" id="IPR036850">
    <property type="entry name" value="NDK-like_dom_sf"/>
</dbReference>
<gene>
    <name evidence="22" type="primary">LOC104604801</name>
</gene>
<dbReference type="STRING" id="4432.A0A1U8Q7H1"/>
<dbReference type="GO" id="GO:0009543">
    <property type="term" value="C:chloroplast thylakoid lumen"/>
    <property type="evidence" value="ECO:0007669"/>
    <property type="project" value="UniProtKB-SubCell"/>
</dbReference>
<dbReference type="KEGG" id="nnu:104604801"/>
<dbReference type="CDD" id="cd00821">
    <property type="entry name" value="PH"/>
    <property type="match status" value="1"/>
</dbReference>
<evidence type="ECO:0000256" key="6">
    <source>
        <dbReference type="ARBA" id="ARBA00011643"/>
    </source>
</evidence>
<feature type="compositionally biased region" description="Polar residues" evidence="19">
    <location>
        <begin position="28"/>
        <end position="42"/>
    </location>
</feature>
<comment type="catalytic activity">
    <reaction evidence="1 17">
        <text>a 2'-deoxyribonucleoside 5'-diphosphate + ATP = a 2'-deoxyribonucleoside 5'-triphosphate + ADP</text>
        <dbReference type="Rhea" id="RHEA:44640"/>
        <dbReference type="ChEBI" id="CHEBI:30616"/>
        <dbReference type="ChEBI" id="CHEBI:61560"/>
        <dbReference type="ChEBI" id="CHEBI:73316"/>
        <dbReference type="ChEBI" id="CHEBI:456216"/>
        <dbReference type="EC" id="2.7.4.6"/>
    </reaction>
</comment>
<keyword evidence="8" id="KW-0479">Metal-binding</keyword>
<accession>A0A1U8Q7H1</accession>
<dbReference type="PROSITE" id="PS51374">
    <property type="entry name" value="NDPK_LIKE"/>
    <property type="match status" value="1"/>
</dbReference>
<comment type="subcellular location">
    <subcellularLocation>
        <location evidence="4">Plastid</location>
        <location evidence="4">Chloroplast thylakoid lumen</location>
    </subcellularLocation>
</comment>
<evidence type="ECO:0000256" key="3">
    <source>
        <dbReference type="ARBA" id="ARBA00001946"/>
    </source>
</evidence>